<organism evidence="1">
    <name type="scientific">uncultured gamma proteobacterium EB080_L93H08</name>
    <dbReference type="NCBI Taxonomy" id="710973"/>
    <lineage>
        <taxon>Bacteria</taxon>
        <taxon>Pseudomonadati</taxon>
        <taxon>Pseudomonadota</taxon>
        <taxon>Gammaproteobacteria</taxon>
        <taxon>environmental samples</taxon>
    </lineage>
</organism>
<accession>E0Y2M3</accession>
<sequence>MSKMKIRSSRIKTYLYFQRFSLLISLDKIFLNENFFSSSSYFIKLFIFRNHNWIV</sequence>
<dbReference type="EMBL" id="GU474948">
    <property type="protein sequence ID" value="ADI20914.1"/>
    <property type="molecule type" value="Genomic_DNA"/>
</dbReference>
<dbReference type="AlphaFoldDB" id="E0Y2M3"/>
<name>E0Y2M3_9GAMM</name>
<proteinExistence type="predicted"/>
<protein>
    <submittedName>
        <fullName evidence="1">Uncharacterized protein</fullName>
    </submittedName>
</protein>
<reference evidence="1" key="1">
    <citation type="journal article" date="2011" name="Environ. Microbiol.">
        <title>Time-series analyses of Monterey Bay coastal microbial picoplankton using a 'genome proxy' microarray.</title>
        <authorList>
            <person name="Rich V.I."/>
            <person name="Pham V.D."/>
            <person name="Eppley J."/>
            <person name="Shi Y."/>
            <person name="DeLong E.F."/>
        </authorList>
    </citation>
    <scope>NUCLEOTIDE SEQUENCE</scope>
</reference>
<evidence type="ECO:0000313" key="1">
    <source>
        <dbReference type="EMBL" id="ADI20914.1"/>
    </source>
</evidence>